<comment type="caution">
    <text evidence="1">The sequence shown here is derived from an EMBL/GenBank/DDBJ whole genome shotgun (WGS) entry which is preliminary data.</text>
</comment>
<dbReference type="AlphaFoldDB" id="A0AAI9UDX3"/>
<organism evidence="1 2">
    <name type="scientific">Colletotrichum melonis</name>
    <dbReference type="NCBI Taxonomy" id="1209925"/>
    <lineage>
        <taxon>Eukaryota</taxon>
        <taxon>Fungi</taxon>
        <taxon>Dikarya</taxon>
        <taxon>Ascomycota</taxon>
        <taxon>Pezizomycotina</taxon>
        <taxon>Sordariomycetes</taxon>
        <taxon>Hypocreomycetidae</taxon>
        <taxon>Glomerellales</taxon>
        <taxon>Glomerellaceae</taxon>
        <taxon>Colletotrichum</taxon>
        <taxon>Colletotrichum acutatum species complex</taxon>
    </lineage>
</organism>
<proteinExistence type="predicted"/>
<evidence type="ECO:0000313" key="1">
    <source>
        <dbReference type="EMBL" id="KAK1455236.1"/>
    </source>
</evidence>
<accession>A0AAI9UDX3</accession>
<dbReference type="EMBL" id="MLGG01000024">
    <property type="protein sequence ID" value="KAK1455236.1"/>
    <property type="molecule type" value="Genomic_DNA"/>
</dbReference>
<keyword evidence="2" id="KW-1185">Reference proteome</keyword>
<name>A0AAI9UDX3_9PEZI</name>
<evidence type="ECO:0000313" key="2">
    <source>
        <dbReference type="Proteomes" id="UP001239795"/>
    </source>
</evidence>
<sequence length="158" mass="17955">MPFFLSFPRSIWSFQTHAPPKAPRQDPKAARPTESTRIYRVALLRTRTYQPRAAIVCEEPSTPMPPHASLSLSLSLSLSAVLCLSCLSCLTPPPALPRLLLSWSVCRPYLHLPYLPDYNGLMYLVYTILPPVPFLEPWHWSPLLSILESGTRSNRLDW</sequence>
<reference evidence="1 2" key="1">
    <citation type="submission" date="2016-10" db="EMBL/GenBank/DDBJ databases">
        <title>The genome sequence of Colletotrichum fioriniae PJ7.</title>
        <authorList>
            <person name="Baroncelli R."/>
        </authorList>
    </citation>
    <scope>NUCLEOTIDE SEQUENCE [LARGE SCALE GENOMIC DNA]</scope>
    <source>
        <strain evidence="1">Col 31</strain>
    </source>
</reference>
<dbReference type="Proteomes" id="UP001239795">
    <property type="component" value="Unassembled WGS sequence"/>
</dbReference>
<protein>
    <submittedName>
        <fullName evidence="1">Uncharacterized protein</fullName>
    </submittedName>
</protein>
<gene>
    <name evidence="1" type="ORF">CMEL01_03996</name>
</gene>